<dbReference type="EMBL" id="BQKI01000095">
    <property type="protein sequence ID" value="GJN37437.1"/>
    <property type="molecule type" value="Genomic_DNA"/>
</dbReference>
<keyword evidence="3" id="KW-1185">Reference proteome</keyword>
<proteinExistence type="predicted"/>
<accession>A0AAV5FS18</accession>
<dbReference type="AlphaFoldDB" id="A0AAV5FS18"/>
<comment type="caution">
    <text evidence="2">The sequence shown here is derived from an EMBL/GenBank/DDBJ whole genome shotgun (WGS) entry which is preliminary data.</text>
</comment>
<reference evidence="2" key="1">
    <citation type="journal article" date="2018" name="DNA Res.">
        <title>Multiple hybrid de novo genome assembly of finger millet, an orphan allotetraploid crop.</title>
        <authorList>
            <person name="Hatakeyama M."/>
            <person name="Aluri S."/>
            <person name="Balachadran M.T."/>
            <person name="Sivarajan S.R."/>
            <person name="Patrignani A."/>
            <person name="Gruter S."/>
            <person name="Poveda L."/>
            <person name="Shimizu-Inatsugi R."/>
            <person name="Baeten J."/>
            <person name="Francoijs K.J."/>
            <person name="Nataraja K.N."/>
            <person name="Reddy Y.A.N."/>
            <person name="Phadnis S."/>
            <person name="Ravikumar R.L."/>
            <person name="Schlapbach R."/>
            <person name="Sreeman S.M."/>
            <person name="Shimizu K.K."/>
        </authorList>
    </citation>
    <scope>NUCLEOTIDE SEQUENCE</scope>
</reference>
<feature type="region of interest" description="Disordered" evidence="1">
    <location>
        <begin position="1"/>
        <end position="20"/>
    </location>
</feature>
<evidence type="ECO:0000313" key="3">
    <source>
        <dbReference type="Proteomes" id="UP001054889"/>
    </source>
</evidence>
<feature type="compositionally biased region" description="Low complexity" evidence="1">
    <location>
        <begin position="131"/>
        <end position="141"/>
    </location>
</feature>
<feature type="compositionally biased region" description="Low complexity" evidence="1">
    <location>
        <begin position="9"/>
        <end position="20"/>
    </location>
</feature>
<sequence length="221" mass="23392">MSMRMSRPGATTSIGGSTTGSRLWLSGLKGHVGRRIRLGPHALVTAEERQEKNISDDAHRTELDLPEAAQTTTWWARLAPADMPDTNVRAKSADSASHGSALALPPSSAYCRSQERNVAPLSMAVGGGAGAPARGSTGRSSATEHRQQELGTGTPAAGVEPGLVVGTNAVADSVKVDKHRELFNFFADGQRLPVPIHTNLEAACRVVHDLFSITERRGRLA</sequence>
<organism evidence="2 3">
    <name type="scientific">Eleusine coracana subsp. coracana</name>
    <dbReference type="NCBI Taxonomy" id="191504"/>
    <lineage>
        <taxon>Eukaryota</taxon>
        <taxon>Viridiplantae</taxon>
        <taxon>Streptophyta</taxon>
        <taxon>Embryophyta</taxon>
        <taxon>Tracheophyta</taxon>
        <taxon>Spermatophyta</taxon>
        <taxon>Magnoliopsida</taxon>
        <taxon>Liliopsida</taxon>
        <taxon>Poales</taxon>
        <taxon>Poaceae</taxon>
        <taxon>PACMAD clade</taxon>
        <taxon>Chloridoideae</taxon>
        <taxon>Cynodonteae</taxon>
        <taxon>Eleusininae</taxon>
        <taxon>Eleusine</taxon>
    </lineage>
</organism>
<feature type="region of interest" description="Disordered" evidence="1">
    <location>
        <begin position="125"/>
        <end position="159"/>
    </location>
</feature>
<gene>
    <name evidence="2" type="primary">gb26392</name>
    <name evidence="2" type="ORF">PR202_gb26392</name>
</gene>
<protein>
    <submittedName>
        <fullName evidence="2">Uncharacterized protein</fullName>
    </submittedName>
</protein>
<name>A0AAV5FS18_ELECO</name>
<evidence type="ECO:0000256" key="1">
    <source>
        <dbReference type="SAM" id="MobiDB-lite"/>
    </source>
</evidence>
<evidence type="ECO:0000313" key="2">
    <source>
        <dbReference type="EMBL" id="GJN37437.1"/>
    </source>
</evidence>
<reference evidence="2" key="2">
    <citation type="submission" date="2021-12" db="EMBL/GenBank/DDBJ databases">
        <title>Resequencing data analysis of finger millet.</title>
        <authorList>
            <person name="Hatakeyama M."/>
            <person name="Aluri S."/>
            <person name="Balachadran M.T."/>
            <person name="Sivarajan S.R."/>
            <person name="Poveda L."/>
            <person name="Shimizu-Inatsugi R."/>
            <person name="Schlapbach R."/>
            <person name="Sreeman S.M."/>
            <person name="Shimizu K.K."/>
        </authorList>
    </citation>
    <scope>NUCLEOTIDE SEQUENCE</scope>
</reference>
<dbReference type="Proteomes" id="UP001054889">
    <property type="component" value="Unassembled WGS sequence"/>
</dbReference>